<evidence type="ECO:0000313" key="1">
    <source>
        <dbReference type="EMBL" id="KXZ54956.1"/>
    </source>
</evidence>
<dbReference type="Proteomes" id="UP000075714">
    <property type="component" value="Unassembled WGS sequence"/>
</dbReference>
<gene>
    <name evidence="1" type="ORF">GPECTOR_3g124</name>
</gene>
<name>A0A150GYG7_GONPE</name>
<dbReference type="OrthoDB" id="3188148at2759"/>
<proteinExistence type="predicted"/>
<sequence>MANGTHDVFVELQHLPSLHAAARARDPKHVVPVTPEDSWDRTSTMEVQFYWVPRFEPYEMYGIQQKGWLEKFGVMEGADIVIAGPMYHNGTDRYEPGPYLEARQILMTYFKELAKSGKRIQRFFWIPTVPKPSEPWHKYAARNTRMMMFVQMLNEQSLKGSKWAPVQSYFADAFRMALHGMNKRADLFHFHCNKHGVFPERLSADTHGMSPSGDCRDPFNLNLINSILRVACDL</sequence>
<accession>A0A150GYG7</accession>
<dbReference type="AlphaFoldDB" id="A0A150GYG7"/>
<comment type="caution">
    <text evidence="1">The sequence shown here is derived from an EMBL/GenBank/DDBJ whole genome shotgun (WGS) entry which is preliminary data.</text>
</comment>
<keyword evidence="2" id="KW-1185">Reference proteome</keyword>
<protein>
    <submittedName>
        <fullName evidence="1">Uncharacterized protein</fullName>
    </submittedName>
</protein>
<dbReference type="EMBL" id="LSYV01000004">
    <property type="protein sequence ID" value="KXZ54956.1"/>
    <property type="molecule type" value="Genomic_DNA"/>
</dbReference>
<reference evidence="2" key="1">
    <citation type="journal article" date="2016" name="Nat. Commun.">
        <title>The Gonium pectorale genome demonstrates co-option of cell cycle regulation during the evolution of multicellularity.</title>
        <authorList>
            <person name="Hanschen E.R."/>
            <person name="Marriage T.N."/>
            <person name="Ferris P.J."/>
            <person name="Hamaji T."/>
            <person name="Toyoda A."/>
            <person name="Fujiyama A."/>
            <person name="Neme R."/>
            <person name="Noguchi H."/>
            <person name="Minakuchi Y."/>
            <person name="Suzuki M."/>
            <person name="Kawai-Toyooka H."/>
            <person name="Smith D.R."/>
            <person name="Sparks H."/>
            <person name="Anderson J."/>
            <person name="Bakaric R."/>
            <person name="Luria V."/>
            <person name="Karger A."/>
            <person name="Kirschner M.W."/>
            <person name="Durand P.M."/>
            <person name="Michod R.E."/>
            <person name="Nozaki H."/>
            <person name="Olson B.J."/>
        </authorList>
    </citation>
    <scope>NUCLEOTIDE SEQUENCE [LARGE SCALE GENOMIC DNA]</scope>
    <source>
        <strain evidence="2">NIES-2863</strain>
    </source>
</reference>
<organism evidence="1 2">
    <name type="scientific">Gonium pectorale</name>
    <name type="common">Green alga</name>
    <dbReference type="NCBI Taxonomy" id="33097"/>
    <lineage>
        <taxon>Eukaryota</taxon>
        <taxon>Viridiplantae</taxon>
        <taxon>Chlorophyta</taxon>
        <taxon>core chlorophytes</taxon>
        <taxon>Chlorophyceae</taxon>
        <taxon>CS clade</taxon>
        <taxon>Chlamydomonadales</taxon>
        <taxon>Volvocaceae</taxon>
        <taxon>Gonium</taxon>
    </lineage>
</organism>
<evidence type="ECO:0000313" key="2">
    <source>
        <dbReference type="Proteomes" id="UP000075714"/>
    </source>
</evidence>